<comment type="similarity">
    <text evidence="7">Belongs to the transglycosylase MltG family.</text>
</comment>
<feature type="region of interest" description="Disordered" evidence="8">
    <location>
        <begin position="1"/>
        <end position="147"/>
    </location>
</feature>
<keyword evidence="5 7" id="KW-0456">Lyase</keyword>
<dbReference type="Proteomes" id="UP001620520">
    <property type="component" value="Unassembled WGS sequence"/>
</dbReference>
<feature type="compositionally biased region" description="Pro residues" evidence="8">
    <location>
        <begin position="84"/>
        <end position="100"/>
    </location>
</feature>
<dbReference type="Gene3D" id="3.30.1490.480">
    <property type="entry name" value="Endolytic murein transglycosylase"/>
    <property type="match status" value="1"/>
</dbReference>
<accession>A0ABW8N5W5</accession>
<feature type="compositionally biased region" description="Basic and acidic residues" evidence="8">
    <location>
        <begin position="20"/>
        <end position="30"/>
    </location>
</feature>
<evidence type="ECO:0000256" key="4">
    <source>
        <dbReference type="ARBA" id="ARBA00023136"/>
    </source>
</evidence>
<evidence type="ECO:0000256" key="2">
    <source>
        <dbReference type="ARBA" id="ARBA00022692"/>
    </source>
</evidence>
<keyword evidence="3 7" id="KW-1133">Transmembrane helix</keyword>
<sequence length="610" mass="64880">MSPVNNDPSSGTAGGGMPLTRKELRARERFLATQNHNVVPVPEATPGEESPTVDAEAELPRPVPAVPAPRVPETPPASAATSAPTPPAAPAAPPVPPVPAQKPVAESQPVQGNVDHDHAAPASTVSEAADPAPVEHEPIDHAPIDHEPIDHAPVVHEPIDHEPIDHEPIDHEEFDHTHAGHGDEELVHAEHSALPLQAHEYAEHDAHYGVAAHDGFHDELHPDEIHPEELHHDELHHDDHPHELLAPAVTTASAKAAAKKARRRRRVLALLLTLGVFVAAIAVGAQFLKPLLGMDKVTDYPGPGTGSVVVTVPQGSGPKAVANDLVQKHVVADADSFVKEFASQGGELSPGDFTFRTEMKNSDAVAVLVTKDTSKVMYFALSAGLRIGESLEAISKGSGIPLEQLNALNQAPGQFGVPAKAKNLEGFLAPGEYRFELGTSAKDIIQKLVTTTLDELKSQGITDPAKQYDTVTIASIVQAEGGQADYGNVAGAIYNRLKPNNVETSGLIQSDATVTYGLGRKSFHVTEEEKADKSNPYNTYANVGLPVGPIGSPGKTAIDAAAKPTPNDYLYWVTINLDTKETKFSKTLAEHNTYVEQYNAWCQANAGRCV</sequence>
<keyword evidence="4 7" id="KW-0472">Membrane</keyword>
<evidence type="ECO:0000313" key="10">
    <source>
        <dbReference type="Proteomes" id="UP001620520"/>
    </source>
</evidence>
<evidence type="ECO:0000256" key="7">
    <source>
        <dbReference type="HAMAP-Rule" id="MF_02065"/>
    </source>
</evidence>
<keyword evidence="2 7" id="KW-0812">Transmembrane</keyword>
<evidence type="ECO:0000256" key="1">
    <source>
        <dbReference type="ARBA" id="ARBA00022475"/>
    </source>
</evidence>
<reference evidence="9 10" key="1">
    <citation type="submission" date="2024-10" db="EMBL/GenBank/DDBJ databases">
        <title>Novel secondary metabolite-producing bacteria for plant disease control.</title>
        <authorList>
            <person name="Chevrette M."/>
        </authorList>
    </citation>
    <scope>NUCLEOTIDE SEQUENCE [LARGE SCALE GENOMIC DNA]</scope>
    <source>
        <strain evidence="9 10">J30 TE3557</strain>
    </source>
</reference>
<feature type="compositionally biased region" description="Pro residues" evidence="8">
    <location>
        <begin position="61"/>
        <end position="75"/>
    </location>
</feature>
<feature type="site" description="Important for catalytic activity" evidence="7">
    <location>
        <position position="480"/>
    </location>
</feature>
<dbReference type="PANTHER" id="PTHR30518:SF2">
    <property type="entry name" value="ENDOLYTIC MUREIN TRANSGLYCOSYLASE"/>
    <property type="match status" value="1"/>
</dbReference>
<dbReference type="EMBL" id="JBIYEW010000003">
    <property type="protein sequence ID" value="MFK4638978.1"/>
    <property type="molecule type" value="Genomic_DNA"/>
</dbReference>
<evidence type="ECO:0000256" key="5">
    <source>
        <dbReference type="ARBA" id="ARBA00023239"/>
    </source>
</evidence>
<name>A0ABW8N5W5_9MICC</name>
<evidence type="ECO:0000256" key="6">
    <source>
        <dbReference type="ARBA" id="ARBA00023316"/>
    </source>
</evidence>
<dbReference type="HAMAP" id="MF_02065">
    <property type="entry name" value="MltG"/>
    <property type="match status" value="1"/>
</dbReference>
<dbReference type="Pfam" id="PF02618">
    <property type="entry name" value="YceG"/>
    <property type="match status" value="1"/>
</dbReference>
<dbReference type="PANTHER" id="PTHR30518">
    <property type="entry name" value="ENDOLYTIC MUREIN TRANSGLYCOSYLASE"/>
    <property type="match status" value="1"/>
</dbReference>
<dbReference type="EC" id="4.2.2.29" evidence="7"/>
<comment type="caution">
    <text evidence="9">The sequence shown here is derived from an EMBL/GenBank/DDBJ whole genome shotgun (WGS) entry which is preliminary data.</text>
</comment>
<comment type="subcellular location">
    <subcellularLocation>
        <location evidence="7">Cell membrane</location>
        <topology evidence="7">Single-pass membrane protein</topology>
    </subcellularLocation>
</comment>
<protein>
    <recommendedName>
        <fullName evidence="7">Endolytic murein transglycosylase</fullName>
        <ecNumber evidence="7">4.2.2.29</ecNumber>
    </recommendedName>
    <alternativeName>
        <fullName evidence="7">Peptidoglycan lytic transglycosylase</fullName>
    </alternativeName>
    <alternativeName>
        <fullName evidence="7">Peptidoglycan polymerization terminase</fullName>
    </alternativeName>
</protein>
<feature type="transmembrane region" description="Helical" evidence="7">
    <location>
        <begin position="267"/>
        <end position="288"/>
    </location>
</feature>
<dbReference type="InterPro" id="IPR003770">
    <property type="entry name" value="MLTG-like"/>
</dbReference>
<feature type="compositionally biased region" description="Polar residues" evidence="8">
    <location>
        <begin position="1"/>
        <end position="11"/>
    </location>
</feature>
<feature type="compositionally biased region" description="Basic and acidic residues" evidence="8">
    <location>
        <begin position="133"/>
        <end position="147"/>
    </location>
</feature>
<dbReference type="RefSeq" id="WP_404594238.1">
    <property type="nucleotide sequence ID" value="NZ_JBIYEW010000003.1"/>
</dbReference>
<evidence type="ECO:0000256" key="8">
    <source>
        <dbReference type="SAM" id="MobiDB-lite"/>
    </source>
</evidence>
<keyword evidence="10" id="KW-1185">Reference proteome</keyword>
<proteinExistence type="inferred from homology"/>
<organism evidence="9 10">
    <name type="scientific">Paenarthrobacter histidinolovorans</name>
    <dbReference type="NCBI Taxonomy" id="43664"/>
    <lineage>
        <taxon>Bacteria</taxon>
        <taxon>Bacillati</taxon>
        <taxon>Actinomycetota</taxon>
        <taxon>Actinomycetes</taxon>
        <taxon>Micrococcales</taxon>
        <taxon>Micrococcaceae</taxon>
        <taxon>Paenarthrobacter</taxon>
    </lineage>
</organism>
<dbReference type="NCBIfam" id="TIGR00247">
    <property type="entry name" value="endolytic transglycosylase MltG"/>
    <property type="match status" value="1"/>
</dbReference>
<evidence type="ECO:0000256" key="3">
    <source>
        <dbReference type="ARBA" id="ARBA00022989"/>
    </source>
</evidence>
<keyword evidence="1 7" id="KW-1003">Cell membrane</keyword>
<comment type="function">
    <text evidence="7">Functions as a peptidoglycan terminase that cleaves nascent peptidoglycan strands endolytically to terminate their elongation.</text>
</comment>
<comment type="catalytic activity">
    <reaction evidence="7">
        <text>a peptidoglycan chain = a peptidoglycan chain with N-acetyl-1,6-anhydromuramyl-[peptide] at the reducing end + a peptidoglycan chain with N-acetylglucosamine at the non-reducing end.</text>
        <dbReference type="EC" id="4.2.2.29"/>
    </reaction>
</comment>
<gene>
    <name evidence="7" type="primary">mltG</name>
    <name evidence="9" type="ORF">ABIA52_001867</name>
</gene>
<keyword evidence="6 7" id="KW-0961">Cell wall biogenesis/degradation</keyword>
<evidence type="ECO:0000313" key="9">
    <source>
        <dbReference type="EMBL" id="MFK4638978.1"/>
    </source>
</evidence>